<name>F4Q4H9_CACFS</name>
<dbReference type="EMBL" id="GL883021">
    <property type="protein sequence ID" value="EGG17828.1"/>
    <property type="molecule type" value="Genomic_DNA"/>
</dbReference>
<gene>
    <name evidence="2" type="ORF">DFA_08829</name>
</gene>
<feature type="chain" id="PRO_5003313725" description="Carbohydrate binding domain-containing protein" evidence="1">
    <location>
        <begin position="19"/>
        <end position="162"/>
    </location>
</feature>
<sequence>MFKLLIVLILSITTLVIGRSYLIDGPTPGQYLWRTYYDSCNFYTNITLSIQGNKFFTYNTANPKLKYIVNATVNSDGVTFQGFGTVYSTSPPYGPISVTTVKGEVTNPFTITAVYASNEYHNQTIEIYSLFGCPLILDTINDDDDDYESNEPVDNVGRPLLY</sequence>
<dbReference type="Proteomes" id="UP000007797">
    <property type="component" value="Unassembled WGS sequence"/>
</dbReference>
<dbReference type="KEGG" id="dfa:DFA_08829"/>
<evidence type="ECO:0000313" key="2">
    <source>
        <dbReference type="EMBL" id="EGG17828.1"/>
    </source>
</evidence>
<evidence type="ECO:0000313" key="3">
    <source>
        <dbReference type="Proteomes" id="UP000007797"/>
    </source>
</evidence>
<evidence type="ECO:0008006" key="4">
    <source>
        <dbReference type="Google" id="ProtNLM"/>
    </source>
</evidence>
<dbReference type="RefSeq" id="XP_004356312.1">
    <property type="nucleotide sequence ID" value="XM_004356259.1"/>
</dbReference>
<keyword evidence="3" id="KW-1185">Reference proteome</keyword>
<protein>
    <recommendedName>
        <fullName evidence="4">Carbohydrate binding domain-containing protein</fullName>
    </recommendedName>
</protein>
<dbReference type="AlphaFoldDB" id="F4Q4H9"/>
<accession>F4Q4H9</accession>
<proteinExistence type="predicted"/>
<evidence type="ECO:0000256" key="1">
    <source>
        <dbReference type="SAM" id="SignalP"/>
    </source>
</evidence>
<dbReference type="GeneID" id="14869554"/>
<organism evidence="2 3">
    <name type="scientific">Cavenderia fasciculata</name>
    <name type="common">Slime mold</name>
    <name type="synonym">Dictyostelium fasciculatum</name>
    <dbReference type="NCBI Taxonomy" id="261658"/>
    <lineage>
        <taxon>Eukaryota</taxon>
        <taxon>Amoebozoa</taxon>
        <taxon>Evosea</taxon>
        <taxon>Eumycetozoa</taxon>
        <taxon>Dictyostelia</taxon>
        <taxon>Acytosteliales</taxon>
        <taxon>Cavenderiaceae</taxon>
        <taxon>Cavenderia</taxon>
    </lineage>
</organism>
<reference evidence="3" key="1">
    <citation type="journal article" date="2011" name="Genome Res.">
        <title>Phylogeny-wide analysis of social amoeba genomes highlights ancient origins for complex intercellular communication.</title>
        <authorList>
            <person name="Heidel A.J."/>
            <person name="Lawal H.M."/>
            <person name="Felder M."/>
            <person name="Schilde C."/>
            <person name="Helps N.R."/>
            <person name="Tunggal B."/>
            <person name="Rivero F."/>
            <person name="John U."/>
            <person name="Schleicher M."/>
            <person name="Eichinger L."/>
            <person name="Platzer M."/>
            <person name="Noegel A.A."/>
            <person name="Schaap P."/>
            <person name="Gloeckner G."/>
        </authorList>
    </citation>
    <scope>NUCLEOTIDE SEQUENCE [LARGE SCALE GENOMIC DNA]</scope>
    <source>
        <strain evidence="3">SH3</strain>
    </source>
</reference>
<keyword evidence="1" id="KW-0732">Signal</keyword>
<feature type="signal peptide" evidence="1">
    <location>
        <begin position="1"/>
        <end position="18"/>
    </location>
</feature>